<evidence type="ECO:0000313" key="17">
    <source>
        <dbReference type="EMBL" id="VWD20655.1"/>
    </source>
</evidence>
<evidence type="ECO:0000256" key="9">
    <source>
        <dbReference type="ARBA" id="ARBA00023065"/>
    </source>
</evidence>
<keyword evidence="10" id="KW-0626">Porin</keyword>
<evidence type="ECO:0000256" key="5">
    <source>
        <dbReference type="ARBA" id="ARBA00022597"/>
    </source>
</evidence>
<evidence type="ECO:0000256" key="7">
    <source>
        <dbReference type="ARBA" id="ARBA00022729"/>
    </source>
</evidence>
<evidence type="ECO:0000256" key="8">
    <source>
        <dbReference type="ARBA" id="ARBA00023047"/>
    </source>
</evidence>
<sequence>MKFSLSRTFGGRRLRADAIAPLSSSGIVRMCAGVLCCAALSGCAFAPGMQMPAKASLPESSGDARTPATALPVSIVEVDATLVRQLKADARGASGNQAAALVGRSTAYTLGAGDVLQVTVWDHPELALAQGPQQQTNTRASDPPQGFVIDEAGNVQVPYAGNVPVAGLTIDGARQAISAALARYFVTPKVTVRVASFRAKQVHVDGEVRTPGAVPVNDVPLTLYEAIGRAGGFTAAADQSRLELVRGGVAYPLDLPGMLALGVNPSSLVLRNGDLLRVVPREENGVYVMGEVSRPTTALPLRTGRLTLSDALSQAGSFNSASADAAQLYVIRGATSGAPRVFHLDARSPVAMVLANQFDLQPKDIVYVDSNSLVRASRVLNLLLPAINAGLTGAIVTK</sequence>
<dbReference type="Proteomes" id="UP000494274">
    <property type="component" value="Unassembled WGS sequence"/>
</dbReference>
<keyword evidence="11" id="KW-0472">Membrane</keyword>
<keyword evidence="13" id="KW-0998">Cell outer membrane</keyword>
<feature type="domain" description="SLBB" evidence="16">
    <location>
        <begin position="200"/>
        <end position="278"/>
    </location>
</feature>
<keyword evidence="9" id="KW-0406">Ion transport</keyword>
<evidence type="ECO:0000256" key="3">
    <source>
        <dbReference type="ARBA" id="ARBA00022448"/>
    </source>
</evidence>
<dbReference type="GO" id="GO:0009279">
    <property type="term" value="C:cell outer membrane"/>
    <property type="evidence" value="ECO:0007669"/>
    <property type="project" value="UniProtKB-SubCell"/>
</dbReference>
<keyword evidence="14" id="KW-0449">Lipoprotein</keyword>
<name>A0A6P2YLE9_BURL3</name>
<keyword evidence="12" id="KW-0564">Palmitate</keyword>
<evidence type="ECO:0000256" key="2">
    <source>
        <dbReference type="ARBA" id="ARBA00009450"/>
    </source>
</evidence>
<organism evidence="17 18">
    <name type="scientific">Burkholderia lata (strain ATCC 17760 / DSM 23089 / LMG 22485 / NCIMB 9086 / R18194 / 383)</name>
    <dbReference type="NCBI Taxonomy" id="482957"/>
    <lineage>
        <taxon>Bacteria</taxon>
        <taxon>Pseudomonadati</taxon>
        <taxon>Pseudomonadota</taxon>
        <taxon>Betaproteobacteria</taxon>
        <taxon>Burkholderiales</taxon>
        <taxon>Burkholderiaceae</taxon>
        <taxon>Burkholderia</taxon>
        <taxon>Burkholderia cepacia complex</taxon>
    </lineage>
</organism>
<dbReference type="Pfam" id="PF02563">
    <property type="entry name" value="Poly_export"/>
    <property type="match status" value="1"/>
</dbReference>
<keyword evidence="3" id="KW-0813">Transport</keyword>
<keyword evidence="6" id="KW-0812">Transmembrane</keyword>
<dbReference type="Gene3D" id="3.30.1950.10">
    <property type="entry name" value="wza like domain"/>
    <property type="match status" value="1"/>
</dbReference>
<dbReference type="PANTHER" id="PTHR33619:SF3">
    <property type="entry name" value="POLYSACCHARIDE EXPORT PROTEIN GFCE-RELATED"/>
    <property type="match status" value="1"/>
</dbReference>
<dbReference type="AlphaFoldDB" id="A0A6P2YLE9"/>
<accession>A0A6P2YLE9</accession>
<gene>
    <name evidence="17" type="ORF">BLA18112_05327</name>
</gene>
<dbReference type="InterPro" id="IPR003715">
    <property type="entry name" value="Poly_export_N"/>
</dbReference>
<dbReference type="GO" id="GO:0015159">
    <property type="term" value="F:polysaccharide transmembrane transporter activity"/>
    <property type="evidence" value="ECO:0007669"/>
    <property type="project" value="InterPro"/>
</dbReference>
<feature type="domain" description="SLBB" evidence="16">
    <location>
        <begin position="286"/>
        <end position="368"/>
    </location>
</feature>
<comment type="subcellular location">
    <subcellularLocation>
        <location evidence="1">Cell outer membrane</location>
        <topology evidence="1">Multi-pass membrane protein</topology>
    </subcellularLocation>
</comment>
<proteinExistence type="inferred from homology"/>
<evidence type="ECO:0000256" key="4">
    <source>
        <dbReference type="ARBA" id="ARBA00022452"/>
    </source>
</evidence>
<evidence type="ECO:0000256" key="6">
    <source>
        <dbReference type="ARBA" id="ARBA00022692"/>
    </source>
</evidence>
<keyword evidence="7" id="KW-0732">Signal</keyword>
<dbReference type="PANTHER" id="PTHR33619">
    <property type="entry name" value="POLYSACCHARIDE EXPORT PROTEIN GFCE-RELATED"/>
    <property type="match status" value="1"/>
</dbReference>
<evidence type="ECO:0000259" key="16">
    <source>
        <dbReference type="Pfam" id="PF22461"/>
    </source>
</evidence>
<evidence type="ECO:0000313" key="18">
    <source>
        <dbReference type="Proteomes" id="UP000494274"/>
    </source>
</evidence>
<dbReference type="Pfam" id="PF22461">
    <property type="entry name" value="SLBB_2"/>
    <property type="match status" value="2"/>
</dbReference>
<keyword evidence="8" id="KW-0625">Polysaccharide transport</keyword>
<evidence type="ECO:0000256" key="12">
    <source>
        <dbReference type="ARBA" id="ARBA00023139"/>
    </source>
</evidence>
<protein>
    <submittedName>
        <fullName evidence="17">Sugar ABC transporter substrate-binding protein</fullName>
    </submittedName>
</protein>
<dbReference type="InterPro" id="IPR054765">
    <property type="entry name" value="SLBB_dom"/>
</dbReference>
<comment type="similarity">
    <text evidence="2">Belongs to the BexD/CtrA/VexA family.</text>
</comment>
<keyword evidence="4" id="KW-1134">Transmembrane beta strand</keyword>
<keyword evidence="5" id="KW-0762">Sugar transport</keyword>
<evidence type="ECO:0000256" key="11">
    <source>
        <dbReference type="ARBA" id="ARBA00023136"/>
    </source>
</evidence>
<dbReference type="InterPro" id="IPR049712">
    <property type="entry name" value="Poly_export"/>
</dbReference>
<dbReference type="GO" id="GO:0006811">
    <property type="term" value="P:monoatomic ion transport"/>
    <property type="evidence" value="ECO:0007669"/>
    <property type="project" value="UniProtKB-KW"/>
</dbReference>
<dbReference type="Gene3D" id="3.10.560.10">
    <property type="entry name" value="Outer membrane lipoprotein wza domain like"/>
    <property type="match status" value="2"/>
</dbReference>
<dbReference type="GO" id="GO:0015288">
    <property type="term" value="F:porin activity"/>
    <property type="evidence" value="ECO:0007669"/>
    <property type="project" value="UniProtKB-KW"/>
</dbReference>
<evidence type="ECO:0000259" key="15">
    <source>
        <dbReference type="Pfam" id="PF02563"/>
    </source>
</evidence>
<evidence type="ECO:0000256" key="1">
    <source>
        <dbReference type="ARBA" id="ARBA00004571"/>
    </source>
</evidence>
<dbReference type="EMBL" id="CABVQI010000019">
    <property type="protein sequence ID" value="VWD20655.1"/>
    <property type="molecule type" value="Genomic_DNA"/>
</dbReference>
<evidence type="ECO:0000256" key="10">
    <source>
        <dbReference type="ARBA" id="ARBA00023114"/>
    </source>
</evidence>
<evidence type="ECO:0000256" key="14">
    <source>
        <dbReference type="ARBA" id="ARBA00023288"/>
    </source>
</evidence>
<dbReference type="GO" id="GO:0046930">
    <property type="term" value="C:pore complex"/>
    <property type="evidence" value="ECO:0007669"/>
    <property type="project" value="UniProtKB-KW"/>
</dbReference>
<feature type="domain" description="Polysaccharide export protein N-terminal" evidence="15">
    <location>
        <begin position="105"/>
        <end position="194"/>
    </location>
</feature>
<reference evidence="17 18" key="1">
    <citation type="submission" date="2019-09" db="EMBL/GenBank/DDBJ databases">
        <authorList>
            <person name="Depoorter E."/>
        </authorList>
    </citation>
    <scope>NUCLEOTIDE SEQUENCE [LARGE SCALE GENOMIC DNA]</scope>
    <source>
        <strain evidence="17">R-18112</strain>
    </source>
</reference>
<evidence type="ECO:0000256" key="13">
    <source>
        <dbReference type="ARBA" id="ARBA00023237"/>
    </source>
</evidence>